<dbReference type="Pfam" id="PF05222">
    <property type="entry name" value="AlaDh_PNT_N"/>
    <property type="match status" value="1"/>
</dbReference>
<dbReference type="SUPFAM" id="SSF52283">
    <property type="entry name" value="Formate/glycerate dehydrogenase catalytic domain-like"/>
    <property type="match status" value="1"/>
</dbReference>
<dbReference type="InterPro" id="IPR007886">
    <property type="entry name" value="AlaDH/PNT_N"/>
</dbReference>
<reference evidence="2" key="1">
    <citation type="submission" date="2018-05" db="EMBL/GenBank/DDBJ databases">
        <authorList>
            <person name="Lanie J.A."/>
            <person name="Ng W.-L."/>
            <person name="Kazmierczak K.M."/>
            <person name="Andrzejewski T.M."/>
            <person name="Davidsen T.M."/>
            <person name="Wayne K.J."/>
            <person name="Tettelin H."/>
            <person name="Glass J.I."/>
            <person name="Rusch D."/>
            <person name="Podicherti R."/>
            <person name="Tsui H.-C.T."/>
            <person name="Winkler M.E."/>
        </authorList>
    </citation>
    <scope>NUCLEOTIDE SEQUENCE</scope>
</reference>
<name>A0A382WLU4_9ZZZZ</name>
<evidence type="ECO:0000259" key="1">
    <source>
        <dbReference type="Pfam" id="PF05222"/>
    </source>
</evidence>
<dbReference type="AlphaFoldDB" id="A0A382WLU4"/>
<sequence length="48" mass="5184">MLISVPKEVNPEEYPVSLIPAGAEALTQEGHRVLIETGVDEDSGFTDE</sequence>
<accession>A0A382WLU4</accession>
<protein>
    <recommendedName>
        <fullName evidence="1">Alanine dehydrogenase/pyridine nucleotide transhydrogenase N-terminal domain-containing protein</fullName>
    </recommendedName>
</protein>
<dbReference type="Gene3D" id="3.40.50.720">
    <property type="entry name" value="NAD(P)-binding Rossmann-like Domain"/>
    <property type="match status" value="1"/>
</dbReference>
<gene>
    <name evidence="2" type="ORF">METZ01_LOCUS412681</name>
</gene>
<dbReference type="EMBL" id="UINC01160921">
    <property type="protein sequence ID" value="SVD59827.1"/>
    <property type="molecule type" value="Genomic_DNA"/>
</dbReference>
<organism evidence="2">
    <name type="scientific">marine metagenome</name>
    <dbReference type="NCBI Taxonomy" id="408172"/>
    <lineage>
        <taxon>unclassified sequences</taxon>
        <taxon>metagenomes</taxon>
        <taxon>ecological metagenomes</taxon>
    </lineage>
</organism>
<evidence type="ECO:0000313" key="2">
    <source>
        <dbReference type="EMBL" id="SVD59827.1"/>
    </source>
</evidence>
<feature type="domain" description="Alanine dehydrogenase/pyridine nucleotide transhydrogenase N-terminal" evidence="1">
    <location>
        <begin position="5"/>
        <end position="48"/>
    </location>
</feature>
<proteinExistence type="predicted"/>